<comment type="subcellular location">
    <subcellularLocation>
        <location evidence="1">Cell membrane</location>
        <topology evidence="1">Multi-pass membrane protein</topology>
    </subcellularLocation>
</comment>
<dbReference type="PIRSF" id="PIRSF006483">
    <property type="entry name" value="Membrane_protein_YitT"/>
    <property type="match status" value="1"/>
</dbReference>
<sequence length="269" mass="29507">MIGGFLNAFAMNCFLIPANVYSSGFAGLAQLLSNIITDYTPFTATTGILLALLNIPVIVLAWKKVGRSFTFFSFFSVGIMTLFLEILPIKPIFSDDILLNAVFGGLIAAIGIGMTLKFGGSTGGLDIIALVLSKSKGKPVGTYFFLFNAIIIITAGQLYGMEKALYTLINLYVTTRVIDSVHTSHVKLTAMIVTTKGEELRKEIHAKLVRGITQMNATGAFTKQDKDILMIVLSRYELYDLERIIKRVDPKAFTNVVQTVDVLGEFRKI</sequence>
<dbReference type="Proteomes" id="UP000094580">
    <property type="component" value="Unassembled WGS sequence"/>
</dbReference>
<reference evidence="8 9" key="1">
    <citation type="submission" date="2016-07" db="EMBL/GenBank/DDBJ databases">
        <authorList>
            <person name="Townsley L."/>
            <person name="Shank E.A."/>
        </authorList>
    </citation>
    <scope>NUCLEOTIDE SEQUENCE [LARGE SCALE GENOMIC DNA]</scope>
    <source>
        <strain evidence="8 9">CH01</strain>
    </source>
</reference>
<feature type="transmembrane region" description="Helical" evidence="6">
    <location>
        <begin position="101"/>
        <end position="119"/>
    </location>
</feature>
<keyword evidence="9" id="KW-1185">Reference proteome</keyword>
<name>A0ABX2ZUH6_9BACI</name>
<comment type="caution">
    <text evidence="8">The sequence shown here is derived from an EMBL/GenBank/DDBJ whole genome shotgun (WGS) entry which is preliminary data.</text>
</comment>
<dbReference type="RefSeq" id="WP_069033044.1">
    <property type="nucleotide sequence ID" value="NZ_MDKC01000005.1"/>
</dbReference>
<dbReference type="PANTHER" id="PTHR33545">
    <property type="entry name" value="UPF0750 MEMBRANE PROTEIN YITT-RELATED"/>
    <property type="match status" value="1"/>
</dbReference>
<dbReference type="Pfam" id="PF02588">
    <property type="entry name" value="YitT_membrane"/>
    <property type="match status" value="1"/>
</dbReference>
<evidence type="ECO:0000256" key="1">
    <source>
        <dbReference type="ARBA" id="ARBA00004651"/>
    </source>
</evidence>
<dbReference type="Gene3D" id="3.30.70.120">
    <property type="match status" value="1"/>
</dbReference>
<dbReference type="InterPro" id="IPR051461">
    <property type="entry name" value="UPF0750_membrane"/>
</dbReference>
<proteinExistence type="predicted"/>
<evidence type="ECO:0000256" key="2">
    <source>
        <dbReference type="ARBA" id="ARBA00022475"/>
    </source>
</evidence>
<keyword evidence="2" id="KW-1003">Cell membrane</keyword>
<dbReference type="EMBL" id="MDKC01000005">
    <property type="protein sequence ID" value="ODG92846.1"/>
    <property type="molecule type" value="Genomic_DNA"/>
</dbReference>
<dbReference type="CDD" id="cd16380">
    <property type="entry name" value="YitT_C"/>
    <property type="match status" value="1"/>
</dbReference>
<dbReference type="InterPro" id="IPR015867">
    <property type="entry name" value="N-reg_PII/ATP_PRibTrfase_C"/>
</dbReference>
<feature type="transmembrane region" description="Helical" evidence="6">
    <location>
        <begin position="140"/>
        <end position="160"/>
    </location>
</feature>
<evidence type="ECO:0000256" key="3">
    <source>
        <dbReference type="ARBA" id="ARBA00022692"/>
    </source>
</evidence>
<organism evidence="8 9">
    <name type="scientific">Gottfriedia luciferensis</name>
    <dbReference type="NCBI Taxonomy" id="178774"/>
    <lineage>
        <taxon>Bacteria</taxon>
        <taxon>Bacillati</taxon>
        <taxon>Bacillota</taxon>
        <taxon>Bacilli</taxon>
        <taxon>Bacillales</taxon>
        <taxon>Bacillaceae</taxon>
        <taxon>Gottfriedia</taxon>
    </lineage>
</organism>
<keyword evidence="4 6" id="KW-1133">Transmembrane helix</keyword>
<dbReference type="Pfam" id="PF10035">
    <property type="entry name" value="DUF2179"/>
    <property type="match status" value="1"/>
</dbReference>
<accession>A0ABX2ZUH6</accession>
<evidence type="ECO:0000313" key="9">
    <source>
        <dbReference type="Proteomes" id="UP000094580"/>
    </source>
</evidence>
<protein>
    <recommendedName>
        <fullName evidence="7">DUF2179 domain-containing protein</fullName>
    </recommendedName>
</protein>
<keyword evidence="3 6" id="KW-0812">Transmembrane</keyword>
<evidence type="ECO:0000313" key="8">
    <source>
        <dbReference type="EMBL" id="ODG92846.1"/>
    </source>
</evidence>
<keyword evidence="5 6" id="KW-0472">Membrane</keyword>
<evidence type="ECO:0000259" key="7">
    <source>
        <dbReference type="Pfam" id="PF10035"/>
    </source>
</evidence>
<feature type="domain" description="DUF2179" evidence="7">
    <location>
        <begin position="210"/>
        <end position="264"/>
    </location>
</feature>
<feature type="transmembrane region" description="Helical" evidence="6">
    <location>
        <begin position="12"/>
        <end position="36"/>
    </location>
</feature>
<evidence type="ECO:0000256" key="5">
    <source>
        <dbReference type="ARBA" id="ARBA00023136"/>
    </source>
</evidence>
<feature type="transmembrane region" description="Helical" evidence="6">
    <location>
        <begin position="42"/>
        <end position="62"/>
    </location>
</feature>
<dbReference type="InterPro" id="IPR003740">
    <property type="entry name" value="YitT"/>
</dbReference>
<feature type="transmembrane region" description="Helical" evidence="6">
    <location>
        <begin position="69"/>
        <end position="89"/>
    </location>
</feature>
<evidence type="ECO:0000256" key="6">
    <source>
        <dbReference type="SAM" id="Phobius"/>
    </source>
</evidence>
<evidence type="ECO:0000256" key="4">
    <source>
        <dbReference type="ARBA" id="ARBA00022989"/>
    </source>
</evidence>
<gene>
    <name evidence="8" type="ORF">BED47_17775</name>
</gene>
<dbReference type="PANTHER" id="PTHR33545:SF5">
    <property type="entry name" value="UPF0750 MEMBRANE PROTEIN YITT"/>
    <property type="match status" value="1"/>
</dbReference>
<dbReference type="InterPro" id="IPR019264">
    <property type="entry name" value="DUF2179"/>
</dbReference>